<dbReference type="Proteomes" id="UP001194746">
    <property type="component" value="Unassembled WGS sequence"/>
</dbReference>
<keyword evidence="3" id="KW-1185">Reference proteome</keyword>
<accession>A0AAD4CB49</accession>
<organism evidence="2 3">
    <name type="scientific">Aspergillus nanangensis</name>
    <dbReference type="NCBI Taxonomy" id="2582783"/>
    <lineage>
        <taxon>Eukaryota</taxon>
        <taxon>Fungi</taxon>
        <taxon>Dikarya</taxon>
        <taxon>Ascomycota</taxon>
        <taxon>Pezizomycotina</taxon>
        <taxon>Eurotiomycetes</taxon>
        <taxon>Eurotiomycetidae</taxon>
        <taxon>Eurotiales</taxon>
        <taxon>Aspergillaceae</taxon>
        <taxon>Aspergillus</taxon>
        <taxon>Aspergillus subgen. Circumdati</taxon>
    </lineage>
</organism>
<reference evidence="2" key="1">
    <citation type="journal article" date="2019" name="Beilstein J. Org. Chem.">
        <title>Nanangenines: drimane sesquiterpenoids as the dominant metabolite cohort of a novel Australian fungus, Aspergillus nanangensis.</title>
        <authorList>
            <person name="Lacey H.J."/>
            <person name="Gilchrist C.L.M."/>
            <person name="Crombie A."/>
            <person name="Kalaitzis J.A."/>
            <person name="Vuong D."/>
            <person name="Rutledge P.J."/>
            <person name="Turner P."/>
            <person name="Pitt J.I."/>
            <person name="Lacey E."/>
            <person name="Chooi Y.H."/>
            <person name="Piggott A.M."/>
        </authorList>
    </citation>
    <scope>NUCLEOTIDE SEQUENCE</scope>
    <source>
        <strain evidence="2">MST-FP2251</strain>
    </source>
</reference>
<evidence type="ECO:0000256" key="1">
    <source>
        <dbReference type="SAM" id="MobiDB-lite"/>
    </source>
</evidence>
<feature type="region of interest" description="Disordered" evidence="1">
    <location>
        <begin position="1"/>
        <end position="23"/>
    </location>
</feature>
<evidence type="ECO:0000313" key="3">
    <source>
        <dbReference type="Proteomes" id="UP001194746"/>
    </source>
</evidence>
<sequence length="55" mass="6136">MSEISPAAIPEETQASNLLSKAPDQMNGVKQALEGRENWEDWSLYITTALKPVYL</sequence>
<name>A0AAD4CB49_ASPNN</name>
<comment type="caution">
    <text evidence="2">The sequence shown here is derived from an EMBL/GenBank/DDBJ whole genome shotgun (WGS) entry which is preliminary data.</text>
</comment>
<dbReference type="EMBL" id="VCAU01000176">
    <property type="protein sequence ID" value="KAF9883224.1"/>
    <property type="molecule type" value="Genomic_DNA"/>
</dbReference>
<proteinExistence type="predicted"/>
<gene>
    <name evidence="2" type="ORF">FE257_003851</name>
</gene>
<dbReference type="AlphaFoldDB" id="A0AAD4CB49"/>
<evidence type="ECO:0000313" key="2">
    <source>
        <dbReference type="EMBL" id="KAF9883224.1"/>
    </source>
</evidence>
<reference evidence="2" key="2">
    <citation type="submission" date="2020-02" db="EMBL/GenBank/DDBJ databases">
        <authorList>
            <person name="Gilchrist C.L.M."/>
            <person name="Chooi Y.-H."/>
        </authorList>
    </citation>
    <scope>NUCLEOTIDE SEQUENCE</scope>
    <source>
        <strain evidence="2">MST-FP2251</strain>
    </source>
</reference>
<protein>
    <submittedName>
        <fullName evidence="2">Uncharacterized protein</fullName>
    </submittedName>
</protein>